<gene>
    <name evidence="6" type="ORF">DDT42_00778</name>
</gene>
<dbReference type="SUPFAM" id="SSF47781">
    <property type="entry name" value="RuvA domain 2-like"/>
    <property type="match status" value="1"/>
</dbReference>
<comment type="caution">
    <text evidence="6">The sequence shown here is derived from an EMBL/GenBank/DDBJ whole genome shotgun (WGS) entry which is preliminary data.</text>
</comment>
<proteinExistence type="predicted"/>
<organism evidence="6 7">
    <name type="scientific">Psychracetigena formicireducens</name>
    <dbReference type="NCBI Taxonomy" id="2986056"/>
    <lineage>
        <taxon>Bacteria</taxon>
        <taxon>Bacillati</taxon>
        <taxon>Candidatus Lithacetigenota</taxon>
        <taxon>Candidatus Psychracetigena</taxon>
    </lineage>
</organism>
<dbReference type="Pfam" id="PF04055">
    <property type="entry name" value="Radical_SAM"/>
    <property type="match status" value="1"/>
</dbReference>
<dbReference type="InterPro" id="IPR006638">
    <property type="entry name" value="Elp3/MiaA/NifB-like_rSAM"/>
</dbReference>
<dbReference type="Gene3D" id="3.20.20.70">
    <property type="entry name" value="Aldolase class I"/>
    <property type="match status" value="1"/>
</dbReference>
<evidence type="ECO:0000256" key="4">
    <source>
        <dbReference type="ARBA" id="ARBA00023014"/>
    </source>
</evidence>
<protein>
    <recommendedName>
        <fullName evidence="5">Radical SAM core domain-containing protein</fullName>
    </recommendedName>
</protein>
<dbReference type="AlphaFoldDB" id="A0A9E2BHD0"/>
<dbReference type="PROSITE" id="PS51918">
    <property type="entry name" value="RADICAL_SAM"/>
    <property type="match status" value="1"/>
</dbReference>
<name>A0A9E2BHD0_PSYF1</name>
<evidence type="ECO:0000259" key="5">
    <source>
        <dbReference type="PROSITE" id="PS51918"/>
    </source>
</evidence>
<accession>A0A9E2BHD0</accession>
<dbReference type="SFLD" id="SFLDG01102">
    <property type="entry name" value="Uncharacterised_Radical_SAM_Su"/>
    <property type="match status" value="1"/>
</dbReference>
<dbReference type="SFLD" id="SFLDS00029">
    <property type="entry name" value="Radical_SAM"/>
    <property type="match status" value="1"/>
</dbReference>
<evidence type="ECO:0000256" key="2">
    <source>
        <dbReference type="ARBA" id="ARBA00022723"/>
    </source>
</evidence>
<dbReference type="InterPro" id="IPR023874">
    <property type="entry name" value="DNA_rSAM_put"/>
</dbReference>
<evidence type="ECO:0000313" key="7">
    <source>
        <dbReference type="Proteomes" id="UP000811545"/>
    </source>
</evidence>
<dbReference type="EMBL" id="QLTW01000032">
    <property type="protein sequence ID" value="MBT9144922.1"/>
    <property type="molecule type" value="Genomic_DNA"/>
</dbReference>
<dbReference type="InterPro" id="IPR007197">
    <property type="entry name" value="rSAM"/>
</dbReference>
<dbReference type="InterPro" id="IPR058240">
    <property type="entry name" value="rSAM_sf"/>
</dbReference>
<dbReference type="InterPro" id="IPR051675">
    <property type="entry name" value="Endo/Exo/Phosphatase_dom_1"/>
</dbReference>
<keyword evidence="3" id="KW-0408">Iron</keyword>
<dbReference type="SUPFAM" id="SSF102114">
    <property type="entry name" value="Radical SAM enzymes"/>
    <property type="match status" value="1"/>
</dbReference>
<dbReference type="InterPro" id="IPR013785">
    <property type="entry name" value="Aldolase_TIM"/>
</dbReference>
<dbReference type="Proteomes" id="UP000811545">
    <property type="component" value="Unassembled WGS sequence"/>
</dbReference>
<dbReference type="GO" id="GO:0046872">
    <property type="term" value="F:metal ion binding"/>
    <property type="evidence" value="ECO:0007669"/>
    <property type="project" value="UniProtKB-KW"/>
</dbReference>
<dbReference type="GO" id="GO:0051536">
    <property type="term" value="F:iron-sulfur cluster binding"/>
    <property type="evidence" value="ECO:0007669"/>
    <property type="project" value="UniProtKB-KW"/>
</dbReference>
<evidence type="ECO:0000256" key="1">
    <source>
        <dbReference type="ARBA" id="ARBA00022691"/>
    </source>
</evidence>
<keyword evidence="2" id="KW-0479">Metal-binding</keyword>
<keyword evidence="4" id="KW-0411">Iron-sulfur</keyword>
<dbReference type="GO" id="GO:0003824">
    <property type="term" value="F:catalytic activity"/>
    <property type="evidence" value="ECO:0007669"/>
    <property type="project" value="InterPro"/>
</dbReference>
<dbReference type="PANTHER" id="PTHR21180:SF9">
    <property type="entry name" value="TYPE II SECRETION SYSTEM PROTEIN K"/>
    <property type="match status" value="1"/>
</dbReference>
<dbReference type="InterPro" id="IPR010994">
    <property type="entry name" value="RuvA_2-like"/>
</dbReference>
<dbReference type="Gene3D" id="1.10.150.320">
    <property type="entry name" value="Photosystem II 12 kDa extrinsic protein"/>
    <property type="match status" value="1"/>
</dbReference>
<dbReference type="PANTHER" id="PTHR21180">
    <property type="entry name" value="ENDONUCLEASE/EXONUCLEASE/PHOSPHATASE FAMILY DOMAIN-CONTAINING PROTEIN 1"/>
    <property type="match status" value="1"/>
</dbReference>
<keyword evidence="1" id="KW-0949">S-adenosyl-L-methionine</keyword>
<sequence>MDIESKLFQLGESARFDLCNSRKERESNFSYLIHPAVLPGGGCINLLKVLYTNECSGECFYCANYCNLPKKRLSFIPDELARLFLSFYQQGFVKGLFLSSGLGINPNQTQQEMIDTVEILRKKFLFRGYIHLKILPGVKEDLIIRGLDLADRVSINLEAPSEKRLKMLSRRKVNYDDLLGKISFIKNTIERRYLKKDQTTQLVIGASEESDKEVLTRTYNLYQDFLLKRVYYSAFKPLPSTPFSDKEATPLIREVRLYQADFLLREYNFHLKDILFDSGDTLNKEIDPKLMYARLHPEIYPVEINKADYFSLLKVPGIGPKSAKRIIENRRKNNYKSTVELKNTGAVLKRALPFITLNGKILEKLNEDTNQLKMEWREAM</sequence>
<reference evidence="6 7" key="1">
    <citation type="journal article" date="2021" name="bioRxiv">
        <title>Unique metabolic strategies in Hadean analogues reveal hints for primordial physiology.</title>
        <authorList>
            <person name="Nobu M.K."/>
            <person name="Nakai R."/>
            <person name="Tamazawa S."/>
            <person name="Mori H."/>
            <person name="Toyoda A."/>
            <person name="Ijiri A."/>
            <person name="Suzuki S."/>
            <person name="Kurokawa K."/>
            <person name="Kamagata Y."/>
            <person name="Tamaki H."/>
        </authorList>
    </citation>
    <scope>NUCLEOTIDE SEQUENCE [LARGE SCALE GENOMIC DNA]</scope>
    <source>
        <strain evidence="6">BS525</strain>
    </source>
</reference>
<dbReference type="SMART" id="SM00729">
    <property type="entry name" value="Elp3"/>
    <property type="match status" value="1"/>
</dbReference>
<evidence type="ECO:0000313" key="6">
    <source>
        <dbReference type="EMBL" id="MBT9144922.1"/>
    </source>
</evidence>
<dbReference type="Pfam" id="PF12836">
    <property type="entry name" value="HHH_3"/>
    <property type="match status" value="1"/>
</dbReference>
<evidence type="ECO:0000256" key="3">
    <source>
        <dbReference type="ARBA" id="ARBA00023004"/>
    </source>
</evidence>
<feature type="domain" description="Radical SAM core" evidence="5">
    <location>
        <begin position="39"/>
        <end position="277"/>
    </location>
</feature>